<name>A0A8H4AMT4_GIGMA</name>
<accession>A0A8H4AMT4</accession>
<organism evidence="1 2">
    <name type="scientific">Gigaspora margarita</name>
    <dbReference type="NCBI Taxonomy" id="4874"/>
    <lineage>
        <taxon>Eukaryota</taxon>
        <taxon>Fungi</taxon>
        <taxon>Fungi incertae sedis</taxon>
        <taxon>Mucoromycota</taxon>
        <taxon>Glomeromycotina</taxon>
        <taxon>Glomeromycetes</taxon>
        <taxon>Diversisporales</taxon>
        <taxon>Gigasporaceae</taxon>
        <taxon>Gigaspora</taxon>
    </lineage>
</organism>
<evidence type="ECO:0000313" key="2">
    <source>
        <dbReference type="Proteomes" id="UP000439903"/>
    </source>
</evidence>
<evidence type="ECO:0000313" key="1">
    <source>
        <dbReference type="EMBL" id="KAF0513853.1"/>
    </source>
</evidence>
<dbReference type="Proteomes" id="UP000439903">
    <property type="component" value="Unassembled WGS sequence"/>
</dbReference>
<gene>
    <name evidence="1" type="ORF">F8M41_017714</name>
</gene>
<comment type="caution">
    <text evidence="1">The sequence shown here is derived from an EMBL/GenBank/DDBJ whole genome shotgun (WGS) entry which is preliminary data.</text>
</comment>
<protein>
    <submittedName>
        <fullName evidence="1">Uncharacterized protein</fullName>
    </submittedName>
</protein>
<dbReference type="EMBL" id="WTPW01000413">
    <property type="protein sequence ID" value="KAF0513853.1"/>
    <property type="molecule type" value="Genomic_DNA"/>
</dbReference>
<reference evidence="1 2" key="1">
    <citation type="journal article" date="2019" name="Environ. Microbiol.">
        <title>At the nexus of three kingdoms: the genome of the mycorrhizal fungus Gigaspora margarita provides insights into plant, endobacterial and fungal interactions.</title>
        <authorList>
            <person name="Venice F."/>
            <person name="Ghignone S."/>
            <person name="Salvioli di Fossalunga A."/>
            <person name="Amselem J."/>
            <person name="Novero M."/>
            <person name="Xianan X."/>
            <person name="Sedzielewska Toro K."/>
            <person name="Morin E."/>
            <person name="Lipzen A."/>
            <person name="Grigoriev I.V."/>
            <person name="Henrissat B."/>
            <person name="Martin F.M."/>
            <person name="Bonfante P."/>
        </authorList>
    </citation>
    <scope>NUCLEOTIDE SEQUENCE [LARGE SCALE GENOMIC DNA]</scope>
    <source>
        <strain evidence="1 2">BEG34</strain>
    </source>
</reference>
<sequence>MDPDSKLKEYITSNKTKLINEILQFFKSVDDETLQVKPEQYYKNLCEKLLKNYSSLLEDIEKKLNIDILFYKNKLEHDTYECKKIYKSGSKSYYKMLYEKVSILYSLLLDSIRSTNLYFDYQKQHDSNSLFQLLYDLKQ</sequence>
<dbReference type="AlphaFoldDB" id="A0A8H4AMT4"/>
<proteinExistence type="predicted"/>
<keyword evidence="2" id="KW-1185">Reference proteome</keyword>